<evidence type="ECO:0000313" key="1">
    <source>
        <dbReference type="EMBL" id="OSC23886.1"/>
    </source>
</evidence>
<accession>A0AA91SQ31</accession>
<proteinExistence type="predicted"/>
<keyword evidence="2" id="KW-1185">Reference proteome</keyword>
<protein>
    <submittedName>
        <fullName evidence="1">Uncharacterized protein</fullName>
    </submittedName>
</protein>
<organism evidence="1 2">
    <name type="scientific">Mycolicibacillus koreensis</name>
    <dbReference type="NCBI Taxonomy" id="1069220"/>
    <lineage>
        <taxon>Bacteria</taxon>
        <taxon>Bacillati</taxon>
        <taxon>Actinomycetota</taxon>
        <taxon>Actinomycetes</taxon>
        <taxon>Mycobacteriales</taxon>
        <taxon>Mycobacteriaceae</taxon>
        <taxon>Mycolicibacillus</taxon>
    </lineage>
</organism>
<reference evidence="1 2" key="1">
    <citation type="submission" date="2017-04" db="EMBL/GenBank/DDBJ databases">
        <title>The new phylogeny of genus Mycobacterium.</title>
        <authorList>
            <person name="Tortoli E."/>
            <person name="Trovato A."/>
            <person name="Cirillo D.M."/>
        </authorList>
    </citation>
    <scope>NUCLEOTIDE SEQUENCE [LARGE SCALE GENOMIC DNA]</scope>
    <source>
        <strain evidence="1 2">KCTC 19819</strain>
    </source>
</reference>
<comment type="caution">
    <text evidence="1">The sequence shown here is derived from an EMBL/GenBank/DDBJ whole genome shotgun (WGS) entry which is preliminary data.</text>
</comment>
<name>A0AA91SQ31_9MYCO</name>
<sequence>MDDLREHERLAHLVLASLRSEYHRAGEHQEWYQHLAVAVLDEGEGRTGLVFATSDGLSVIPADVALPHGVTPLADHPARPDLALAGYTDPTVKLAVLPGIVALVSTAEGANTGTHQTVEQANELLDAEVTPSCSIPRGEWVEPSSAAELLGQAVALHKNLDPEHDAHTLRGLRWFGDAQQPPSYLPIFSRWLAGEAVVAYERGDHGAAAWLAQQAIEAGGAA</sequence>
<gene>
    <name evidence="1" type="ORF">B8W67_19725</name>
</gene>
<evidence type="ECO:0000313" key="2">
    <source>
        <dbReference type="Proteomes" id="UP000193577"/>
    </source>
</evidence>
<dbReference type="EMBL" id="NCXO01000085">
    <property type="protein sequence ID" value="OSC23886.1"/>
    <property type="molecule type" value="Genomic_DNA"/>
</dbReference>
<dbReference type="Proteomes" id="UP000193577">
    <property type="component" value="Unassembled WGS sequence"/>
</dbReference>
<dbReference type="AlphaFoldDB" id="A0AA91SQ31"/>